<dbReference type="Proteomes" id="UP001445335">
    <property type="component" value="Unassembled WGS sequence"/>
</dbReference>
<comment type="caution">
    <text evidence="1">The sequence shown here is derived from an EMBL/GenBank/DDBJ whole genome shotgun (WGS) entry which is preliminary data.</text>
</comment>
<accession>A0AAW1S923</accession>
<dbReference type="EMBL" id="JALJOU010000007">
    <property type="protein sequence ID" value="KAK9842502.1"/>
    <property type="molecule type" value="Genomic_DNA"/>
</dbReference>
<sequence length="110" mass="11409">MLPPAELAACFDDGRIFCCDGKAERDALLRLAVGAHDAATLQGIGPRTAVFIYNAARGRLNGVFAGKRGRTPGPALHGAAHTFELKLGQALNALSLRAAEAACFRSGSST</sequence>
<protein>
    <submittedName>
        <fullName evidence="1">Uncharacterized protein</fullName>
    </submittedName>
</protein>
<organism evidence="1 2">
    <name type="scientific">Elliptochloris bilobata</name>
    <dbReference type="NCBI Taxonomy" id="381761"/>
    <lineage>
        <taxon>Eukaryota</taxon>
        <taxon>Viridiplantae</taxon>
        <taxon>Chlorophyta</taxon>
        <taxon>core chlorophytes</taxon>
        <taxon>Trebouxiophyceae</taxon>
        <taxon>Trebouxiophyceae incertae sedis</taxon>
        <taxon>Elliptochloris clade</taxon>
        <taxon>Elliptochloris</taxon>
    </lineage>
</organism>
<evidence type="ECO:0000313" key="2">
    <source>
        <dbReference type="Proteomes" id="UP001445335"/>
    </source>
</evidence>
<proteinExistence type="predicted"/>
<dbReference type="AlphaFoldDB" id="A0AAW1S923"/>
<evidence type="ECO:0000313" key="1">
    <source>
        <dbReference type="EMBL" id="KAK9842502.1"/>
    </source>
</evidence>
<keyword evidence="2" id="KW-1185">Reference proteome</keyword>
<reference evidence="1 2" key="1">
    <citation type="journal article" date="2024" name="Nat. Commun.">
        <title>Phylogenomics reveals the evolutionary origins of lichenization in chlorophyte algae.</title>
        <authorList>
            <person name="Puginier C."/>
            <person name="Libourel C."/>
            <person name="Otte J."/>
            <person name="Skaloud P."/>
            <person name="Haon M."/>
            <person name="Grisel S."/>
            <person name="Petersen M."/>
            <person name="Berrin J.G."/>
            <person name="Delaux P.M."/>
            <person name="Dal Grande F."/>
            <person name="Keller J."/>
        </authorList>
    </citation>
    <scope>NUCLEOTIDE SEQUENCE [LARGE SCALE GENOMIC DNA]</scope>
    <source>
        <strain evidence="1 2">SAG 245.80</strain>
    </source>
</reference>
<gene>
    <name evidence="1" type="ORF">WJX81_003171</name>
</gene>
<name>A0AAW1S923_9CHLO</name>